<dbReference type="PANTHER" id="PTHR33393">
    <property type="entry name" value="POLYGLUTAMINE SYNTHESIS ACCESSORY PROTEIN RV0574C-RELATED"/>
    <property type="match status" value="1"/>
</dbReference>
<accession>A0A4Z0Q8F6</accession>
<dbReference type="SUPFAM" id="SSF56300">
    <property type="entry name" value="Metallo-dependent phosphatases"/>
    <property type="match status" value="1"/>
</dbReference>
<dbReference type="OrthoDB" id="9810906at2"/>
<keyword evidence="4" id="KW-1185">Reference proteome</keyword>
<dbReference type="RefSeq" id="WP_135463266.1">
    <property type="nucleotide sequence ID" value="NZ_SRLC01000001.1"/>
</dbReference>
<dbReference type="PANTHER" id="PTHR33393:SF11">
    <property type="entry name" value="POLYGLUTAMINE SYNTHESIS ACCESSORY PROTEIN RV0574C-RELATED"/>
    <property type="match status" value="1"/>
</dbReference>
<comment type="caution">
    <text evidence="3">The sequence shown here is derived from an EMBL/GenBank/DDBJ whole genome shotgun (WGS) entry which is preliminary data.</text>
</comment>
<sequence>MRARYAPSGGWLGQVWPLLWILTSLLGLAGCAETPPPPLRVSVVGDVLLARGVPAAFGRDSAALRRTTRALWASSRYVVGNLECPLTDTARPVVKPIVFRGRPEHARWLRRLGFTHLSLANNHSLDQHAAGLRATARAVRAAGLGGIGFAADSGAGCQPQVLGADSSAVVFAYSALRQPVPGEGCLCGRDFAALCERVAAYKTLFPGRAVIVYLHWGTEYAAEPSPGQRRQARTLIDCGAAAVVGAHPHVVQSAEFYRGRPILYSLGNFLFDQRGRGGDLALQADFDLKAGQVVATWVRPLHLRGALPRPAPAAVAATIAARLRGAHPALQLVADPTGRGWQLRPLARSVPTATEAGYFARQLTVPLPTGRAAVGLRYRPAARQYQVRTTTDSGATILDLGFPMYQFAQADVDNDGQPDLLVGPEKATRFDSATRRRLFVYRWEQGRWRPRWLGSRVAYRLLYFRAARPVAGRTAVYTLEQTPDGRYGIGRYYWQGFGLALENFTFQSRSLDAAYLHFVRYE</sequence>
<proteinExistence type="inferred from homology"/>
<comment type="similarity">
    <text evidence="1">Belongs to the CapA family.</text>
</comment>
<reference evidence="3 4" key="1">
    <citation type="submission" date="2019-04" db="EMBL/GenBank/DDBJ databases">
        <authorList>
            <person name="Feng G."/>
            <person name="Zhang J."/>
            <person name="Zhu H."/>
        </authorList>
    </citation>
    <scope>NUCLEOTIDE SEQUENCE [LARGE SCALE GENOMIC DNA]</scope>
    <source>
        <strain evidence="3 4">JCM 31653</strain>
    </source>
</reference>
<dbReference type="CDD" id="cd07381">
    <property type="entry name" value="MPP_CapA"/>
    <property type="match status" value="1"/>
</dbReference>
<evidence type="ECO:0000313" key="3">
    <source>
        <dbReference type="EMBL" id="TGE25689.1"/>
    </source>
</evidence>
<dbReference type="InterPro" id="IPR019079">
    <property type="entry name" value="Capsule_synth_CapA"/>
</dbReference>
<evidence type="ECO:0000256" key="1">
    <source>
        <dbReference type="ARBA" id="ARBA00005662"/>
    </source>
</evidence>
<protein>
    <submittedName>
        <fullName evidence="3">CapA family protein</fullName>
    </submittedName>
</protein>
<dbReference type="Proteomes" id="UP000297549">
    <property type="component" value="Unassembled WGS sequence"/>
</dbReference>
<evidence type="ECO:0000259" key="2">
    <source>
        <dbReference type="SMART" id="SM00854"/>
    </source>
</evidence>
<dbReference type="Pfam" id="PF09587">
    <property type="entry name" value="PGA_cap"/>
    <property type="match status" value="1"/>
</dbReference>
<dbReference type="InterPro" id="IPR052169">
    <property type="entry name" value="CW_Biosynth-Accessory"/>
</dbReference>
<name>A0A4Z0Q8F6_9BACT</name>
<dbReference type="PROSITE" id="PS51257">
    <property type="entry name" value="PROKAR_LIPOPROTEIN"/>
    <property type="match status" value="1"/>
</dbReference>
<gene>
    <name evidence="3" type="ORF">E5K00_11000</name>
</gene>
<dbReference type="SUPFAM" id="SSF69318">
    <property type="entry name" value="Integrin alpha N-terminal domain"/>
    <property type="match status" value="1"/>
</dbReference>
<dbReference type="EMBL" id="SRLC01000001">
    <property type="protein sequence ID" value="TGE25689.1"/>
    <property type="molecule type" value="Genomic_DNA"/>
</dbReference>
<feature type="domain" description="Capsule synthesis protein CapA" evidence="2">
    <location>
        <begin position="40"/>
        <end position="273"/>
    </location>
</feature>
<dbReference type="AlphaFoldDB" id="A0A4Z0Q8F6"/>
<organism evidence="3 4">
    <name type="scientific">Hymenobacter aquaticus</name>
    <dbReference type="NCBI Taxonomy" id="1867101"/>
    <lineage>
        <taxon>Bacteria</taxon>
        <taxon>Pseudomonadati</taxon>
        <taxon>Bacteroidota</taxon>
        <taxon>Cytophagia</taxon>
        <taxon>Cytophagales</taxon>
        <taxon>Hymenobacteraceae</taxon>
        <taxon>Hymenobacter</taxon>
    </lineage>
</organism>
<dbReference type="SMART" id="SM00854">
    <property type="entry name" value="PGA_cap"/>
    <property type="match status" value="1"/>
</dbReference>
<dbReference type="InterPro" id="IPR029052">
    <property type="entry name" value="Metallo-depent_PP-like"/>
</dbReference>
<evidence type="ECO:0000313" key="4">
    <source>
        <dbReference type="Proteomes" id="UP000297549"/>
    </source>
</evidence>
<dbReference type="InterPro" id="IPR028994">
    <property type="entry name" value="Integrin_alpha_N"/>
</dbReference>